<evidence type="ECO:0000313" key="11">
    <source>
        <dbReference type="Proteomes" id="UP001557465"/>
    </source>
</evidence>
<keyword evidence="6 8" id="KW-1133">Transmembrane helix</keyword>
<dbReference type="PANTHER" id="PTHR48090:SF3">
    <property type="entry name" value="UNDECAPRENYL-PHOSPHATE 4-DEOXY-4-FORMAMIDO-L-ARABINOSE TRANSFERASE"/>
    <property type="match status" value="1"/>
</dbReference>
<reference evidence="10 11" key="1">
    <citation type="journal article" date="2011" name="Int. J. Syst. Evol. Microbiol.">
        <title>Zhongshania antarctica gen. nov., sp. nov. and Zhongshania guokunii sp. nov., gammaproteobacteria respectively isolated from coastal attached (fast) ice and surface seawater of the Antarctic.</title>
        <authorList>
            <person name="Li H.J."/>
            <person name="Zhang X.Y."/>
            <person name="Chen C.X."/>
            <person name="Zhang Y.J."/>
            <person name="Gao Z.M."/>
            <person name="Yu Y."/>
            <person name="Chen X.L."/>
            <person name="Chen B."/>
            <person name="Zhang Y.Z."/>
        </authorList>
    </citation>
    <scope>NUCLEOTIDE SEQUENCE [LARGE SCALE GENOMIC DNA]</scope>
    <source>
        <strain evidence="10 11">15-R06ZXC-3</strain>
    </source>
</reference>
<dbReference type="CDD" id="cd04187">
    <property type="entry name" value="DPM1_like_bac"/>
    <property type="match status" value="1"/>
</dbReference>
<dbReference type="Pfam" id="PF00535">
    <property type="entry name" value="Glycos_transf_2"/>
    <property type="match status" value="1"/>
</dbReference>
<dbReference type="Proteomes" id="UP001557465">
    <property type="component" value="Unassembled WGS sequence"/>
</dbReference>
<evidence type="ECO:0000313" key="10">
    <source>
        <dbReference type="EMBL" id="MEX1663676.1"/>
    </source>
</evidence>
<evidence type="ECO:0000259" key="9">
    <source>
        <dbReference type="Pfam" id="PF00535"/>
    </source>
</evidence>
<dbReference type="GO" id="GO:0016757">
    <property type="term" value="F:glycosyltransferase activity"/>
    <property type="evidence" value="ECO:0007669"/>
    <property type="project" value="UniProtKB-KW"/>
</dbReference>
<evidence type="ECO:0000256" key="2">
    <source>
        <dbReference type="ARBA" id="ARBA00022676"/>
    </source>
</evidence>
<evidence type="ECO:0000256" key="1">
    <source>
        <dbReference type="ARBA" id="ARBA00022475"/>
    </source>
</evidence>
<comment type="caution">
    <text evidence="10">The sequence shown here is derived from an EMBL/GenBank/DDBJ whole genome shotgun (WGS) entry which is preliminary data.</text>
</comment>
<evidence type="ECO:0000256" key="7">
    <source>
        <dbReference type="ARBA" id="ARBA00023136"/>
    </source>
</evidence>
<dbReference type="InterPro" id="IPR050256">
    <property type="entry name" value="Glycosyltransferase_2"/>
</dbReference>
<name>A0ABV3TPZ9_9RHOB</name>
<dbReference type="InterPro" id="IPR001173">
    <property type="entry name" value="Glyco_trans_2-like"/>
</dbReference>
<dbReference type="EMBL" id="JBFRYC010000023">
    <property type="protein sequence ID" value="MEX1663676.1"/>
    <property type="molecule type" value="Genomic_DNA"/>
</dbReference>
<keyword evidence="11" id="KW-1185">Reference proteome</keyword>
<evidence type="ECO:0000256" key="6">
    <source>
        <dbReference type="ARBA" id="ARBA00022989"/>
    </source>
</evidence>
<sequence>MNFDLRLVADEGQKPTVSTATSVSVVVPFLDECATLETLFSRVCDVMGTTGRAWEMIFVDDGSRDGGDVIASELARANRNVTLIRFTRNFGKASALSAGIAQARGDIVVTMDADLQDDPAEIPRFLEKLSEGHDVVSGWKQTRNDPIGKTLPSRIFNRMTASMFDIDLHDINCGFKAYTRRAAKRLNLYGELHRFTPALLHAVGYRCTEITVQHHAREHGQSKYGMMRMVKGLLDLGTVKLLTRYQSRPLHFFAMIGLPLFLLGTSFIAYLSVLWLLGMGPIGTRPLLFIGILLTVTGTQILGVGLVAELLQASGLKESDKYVIDETVAQNQPHLSEGSL</sequence>
<feature type="domain" description="Glycosyltransferase 2-like" evidence="9">
    <location>
        <begin position="24"/>
        <end position="185"/>
    </location>
</feature>
<evidence type="ECO:0000256" key="8">
    <source>
        <dbReference type="SAM" id="Phobius"/>
    </source>
</evidence>
<accession>A0ABV3TPZ9</accession>
<dbReference type="SUPFAM" id="SSF53448">
    <property type="entry name" value="Nucleotide-diphospho-sugar transferases"/>
    <property type="match status" value="1"/>
</dbReference>
<keyword evidence="1" id="KW-1003">Cell membrane</keyword>
<evidence type="ECO:0000256" key="3">
    <source>
        <dbReference type="ARBA" id="ARBA00022679"/>
    </source>
</evidence>
<dbReference type="PANTHER" id="PTHR48090">
    <property type="entry name" value="UNDECAPRENYL-PHOSPHATE 4-DEOXY-4-FORMAMIDO-L-ARABINOSE TRANSFERASE-RELATED"/>
    <property type="match status" value="1"/>
</dbReference>
<dbReference type="InterPro" id="IPR029044">
    <property type="entry name" value="Nucleotide-diphossugar_trans"/>
</dbReference>
<dbReference type="Gene3D" id="3.90.550.10">
    <property type="entry name" value="Spore Coat Polysaccharide Biosynthesis Protein SpsA, Chain A"/>
    <property type="match status" value="1"/>
</dbReference>
<protein>
    <submittedName>
        <fullName evidence="10">Glycosyltransferase family 2 protein</fullName>
        <ecNumber evidence="10">2.4.-.-</ecNumber>
    </submittedName>
</protein>
<evidence type="ECO:0000256" key="4">
    <source>
        <dbReference type="ARBA" id="ARBA00022692"/>
    </source>
</evidence>
<dbReference type="EC" id="2.4.-.-" evidence="10"/>
<proteinExistence type="predicted"/>
<keyword evidence="2 10" id="KW-0328">Glycosyltransferase</keyword>
<organism evidence="10 11">
    <name type="scientific">Thioclava arctica</name>
    <dbReference type="NCBI Taxonomy" id="3238301"/>
    <lineage>
        <taxon>Bacteria</taxon>
        <taxon>Pseudomonadati</taxon>
        <taxon>Pseudomonadota</taxon>
        <taxon>Alphaproteobacteria</taxon>
        <taxon>Rhodobacterales</taxon>
        <taxon>Paracoccaceae</taxon>
        <taxon>Thioclava</taxon>
    </lineage>
</organism>
<keyword evidence="4 8" id="KW-0812">Transmembrane</keyword>
<gene>
    <name evidence="10" type="ORF">AB4874_19005</name>
</gene>
<keyword evidence="5" id="KW-0448">Lipopolysaccharide biosynthesis</keyword>
<evidence type="ECO:0000256" key="5">
    <source>
        <dbReference type="ARBA" id="ARBA00022985"/>
    </source>
</evidence>
<keyword evidence="7 8" id="KW-0472">Membrane</keyword>
<feature type="transmembrane region" description="Helical" evidence="8">
    <location>
        <begin position="287"/>
        <end position="311"/>
    </location>
</feature>
<feature type="transmembrane region" description="Helical" evidence="8">
    <location>
        <begin position="250"/>
        <end position="275"/>
    </location>
</feature>
<dbReference type="RefSeq" id="WP_368393176.1">
    <property type="nucleotide sequence ID" value="NZ_JBFRYC010000023.1"/>
</dbReference>
<keyword evidence="3 10" id="KW-0808">Transferase</keyword>